<reference evidence="2" key="1">
    <citation type="submission" date="2023-06" db="EMBL/GenBank/DDBJ databases">
        <title>Survivors Of The Sea: Transcriptome response of Skeletonema marinoi to long-term dormancy.</title>
        <authorList>
            <person name="Pinder M.I.M."/>
            <person name="Kourtchenko O."/>
            <person name="Robertson E.K."/>
            <person name="Larsson T."/>
            <person name="Maumus F."/>
            <person name="Osuna-Cruz C.M."/>
            <person name="Vancaester E."/>
            <person name="Stenow R."/>
            <person name="Vandepoele K."/>
            <person name="Ploug H."/>
            <person name="Bruchert V."/>
            <person name="Godhe A."/>
            <person name="Topel M."/>
        </authorList>
    </citation>
    <scope>NUCLEOTIDE SEQUENCE</scope>
    <source>
        <strain evidence="2">R05AC</strain>
    </source>
</reference>
<evidence type="ECO:0000313" key="3">
    <source>
        <dbReference type="Proteomes" id="UP001224775"/>
    </source>
</evidence>
<dbReference type="Proteomes" id="UP001224775">
    <property type="component" value="Unassembled WGS sequence"/>
</dbReference>
<organism evidence="2 3">
    <name type="scientific">Skeletonema marinoi</name>
    <dbReference type="NCBI Taxonomy" id="267567"/>
    <lineage>
        <taxon>Eukaryota</taxon>
        <taxon>Sar</taxon>
        <taxon>Stramenopiles</taxon>
        <taxon>Ochrophyta</taxon>
        <taxon>Bacillariophyta</taxon>
        <taxon>Coscinodiscophyceae</taxon>
        <taxon>Thalassiosirophycidae</taxon>
        <taxon>Thalassiosirales</taxon>
        <taxon>Skeletonemataceae</taxon>
        <taxon>Skeletonema</taxon>
        <taxon>Skeletonema marinoi-dohrnii complex</taxon>
    </lineage>
</organism>
<keyword evidence="3" id="KW-1185">Reference proteome</keyword>
<gene>
    <name evidence="2" type="ORF">QTG54_014823</name>
</gene>
<feature type="region of interest" description="Disordered" evidence="1">
    <location>
        <begin position="20"/>
        <end position="65"/>
    </location>
</feature>
<evidence type="ECO:0000313" key="2">
    <source>
        <dbReference type="EMBL" id="KAK1734575.1"/>
    </source>
</evidence>
<evidence type="ECO:0000256" key="1">
    <source>
        <dbReference type="SAM" id="MobiDB-lite"/>
    </source>
</evidence>
<accession>A0AAD8XW73</accession>
<name>A0AAD8XW73_9STRA</name>
<dbReference type="EMBL" id="JATAAI010000038">
    <property type="protein sequence ID" value="KAK1734575.1"/>
    <property type="molecule type" value="Genomic_DNA"/>
</dbReference>
<feature type="compositionally biased region" description="Acidic residues" evidence="1">
    <location>
        <begin position="48"/>
        <end position="65"/>
    </location>
</feature>
<protein>
    <submittedName>
        <fullName evidence="2">Uncharacterized protein</fullName>
    </submittedName>
</protein>
<dbReference type="AlphaFoldDB" id="A0AAD8XW73"/>
<proteinExistence type="predicted"/>
<comment type="caution">
    <text evidence="2">The sequence shown here is derived from an EMBL/GenBank/DDBJ whole genome shotgun (WGS) entry which is preliminary data.</text>
</comment>
<sequence>MFIIPSSALEQFTVLRRSTRTSVDMEIEPSNSRKWKHSPISEDNSTSLDDDDEETETESGADVNEDLTKAMSKQLDKGELKKLWTDGEYKRVGCLEIAAKEAHAGNDLPAANSKITMLGGTAISIAEFEAIKSIKKSILGRKIKNFADLKEHINSGLPGDLFHIGKNQLVLEYVNHGLRYTKTSGECLSQEIHFISKHNNQKELRLDCAHMIWHIIIEIFELLRVSAFWPSIER</sequence>